<dbReference type="RefSeq" id="WP_096805602.1">
    <property type="nucleotide sequence ID" value="NZ_CP022196.1"/>
</dbReference>
<evidence type="ECO:0000313" key="1">
    <source>
        <dbReference type="EMBL" id="ATG47617.1"/>
    </source>
</evidence>
<accession>A0A291GBT3</accession>
<proteinExistence type="predicted"/>
<name>A0A291GBT3_9RHOB</name>
<dbReference type="Proteomes" id="UP000217935">
    <property type="component" value="Chromosome"/>
</dbReference>
<organism evidence="1 2">
    <name type="scientific">Celeribacter ethanolicus</name>
    <dbReference type="NCBI Taxonomy" id="1758178"/>
    <lineage>
        <taxon>Bacteria</taxon>
        <taxon>Pseudomonadati</taxon>
        <taxon>Pseudomonadota</taxon>
        <taxon>Alphaproteobacteria</taxon>
        <taxon>Rhodobacterales</taxon>
        <taxon>Roseobacteraceae</taxon>
        <taxon>Celeribacter</taxon>
    </lineage>
</organism>
<dbReference type="OrthoDB" id="7885672at2"/>
<evidence type="ECO:0000313" key="2">
    <source>
        <dbReference type="Proteomes" id="UP000217935"/>
    </source>
</evidence>
<sequence length="88" mass="9501">MAHTFTTDTPDPRADLHGHGLIYGLDPLRVDHAKIIAANPEDHPAMRRALAFATLKTARGETVDRKRMIAAVMAASGLSVVDRIEVSA</sequence>
<keyword evidence="2" id="KW-1185">Reference proteome</keyword>
<gene>
    <name evidence="1" type="ORF">CEW89_08540</name>
</gene>
<dbReference type="EMBL" id="CP022196">
    <property type="protein sequence ID" value="ATG47617.1"/>
    <property type="molecule type" value="Genomic_DNA"/>
</dbReference>
<dbReference type="AlphaFoldDB" id="A0A291GBT3"/>
<dbReference type="KEGG" id="ceh:CEW89_08540"/>
<reference evidence="1 2" key="1">
    <citation type="submission" date="2017-06" db="EMBL/GenBank/DDBJ databases">
        <title>Celeribacter sp. TSPH2 complete genome sequence.</title>
        <authorList>
            <person name="Woo J.-H."/>
            <person name="Kim H.-S."/>
        </authorList>
    </citation>
    <scope>NUCLEOTIDE SEQUENCE [LARGE SCALE GENOMIC DNA]</scope>
    <source>
        <strain evidence="1 2">TSPH2</strain>
    </source>
</reference>
<protein>
    <submittedName>
        <fullName evidence="1">Uncharacterized protein</fullName>
    </submittedName>
</protein>